<dbReference type="STRING" id="758793.BRPE64_CCDS08000"/>
<dbReference type="AlphaFoldDB" id="R4WQC1"/>
<evidence type="ECO:0000313" key="1">
    <source>
        <dbReference type="EMBL" id="BAN26883.1"/>
    </source>
</evidence>
<evidence type="ECO:0000313" key="2">
    <source>
        <dbReference type="Proteomes" id="UP000013966"/>
    </source>
</evidence>
<dbReference type="HOGENOM" id="CLU_2951371_0_0_4"/>
<reference evidence="1 2" key="1">
    <citation type="journal article" date="2013" name="Genome Announc.">
        <title>Complete Genome Sequence of Burkholderia sp. Strain RPE64, Bacterial Symbiont of the Bean Bug Riptortus pedestris.</title>
        <authorList>
            <person name="Shibata T.F."/>
            <person name="Maeda T."/>
            <person name="Nikoh N."/>
            <person name="Yamaguchi K."/>
            <person name="Oshima K."/>
            <person name="Hattori M."/>
            <person name="Nishiyama T."/>
            <person name="Hasebe M."/>
            <person name="Fukatsu T."/>
            <person name="Kikuchi Y."/>
            <person name="Shigenobu S."/>
        </authorList>
    </citation>
    <scope>NUCLEOTIDE SEQUENCE [LARGE SCALE GENOMIC DNA]</scope>
</reference>
<organism evidence="1 2">
    <name type="scientific">Caballeronia insecticola</name>
    <dbReference type="NCBI Taxonomy" id="758793"/>
    <lineage>
        <taxon>Bacteria</taxon>
        <taxon>Pseudomonadati</taxon>
        <taxon>Pseudomonadota</taxon>
        <taxon>Betaproteobacteria</taxon>
        <taxon>Burkholderiales</taxon>
        <taxon>Burkholderiaceae</taxon>
        <taxon>Caballeronia</taxon>
    </lineage>
</organism>
<keyword evidence="2" id="KW-1185">Reference proteome</keyword>
<proteinExistence type="predicted"/>
<accession>R4WQC1</accession>
<dbReference type="EMBL" id="AP013060">
    <property type="protein sequence ID" value="BAN26883.1"/>
    <property type="molecule type" value="Genomic_DNA"/>
</dbReference>
<gene>
    <name evidence="1" type="ORF">BRPE64_CCDS08000</name>
</gene>
<dbReference type="KEGG" id="buo:BRPE64_CCDS08000"/>
<protein>
    <submittedName>
        <fullName evidence="1">Uncharacterized protein</fullName>
    </submittedName>
</protein>
<name>R4WQC1_9BURK</name>
<sequence>MRIGMRALAFATHTDDRDSILESIAKRFSFLGYQKFAYFRTVRLDGAKGDALSAWGGPR</sequence>
<reference evidence="1 2" key="2">
    <citation type="journal article" date="2018" name="Int. J. Syst. Evol. Microbiol.">
        <title>Burkholderia insecticola sp. nov., a gut symbiotic bacterium of the bean bug Riptortus pedestris.</title>
        <authorList>
            <person name="Takeshita K."/>
            <person name="Tamaki H."/>
            <person name="Ohbayashi T."/>
            <person name="Meng X.-Y."/>
            <person name="Sone T."/>
            <person name="Mitani Y."/>
            <person name="Peeters C."/>
            <person name="Kikuchi Y."/>
            <person name="Vandamme P."/>
        </authorList>
    </citation>
    <scope>NUCLEOTIDE SEQUENCE [LARGE SCALE GENOMIC DNA]</scope>
    <source>
        <strain evidence="1">RPE64</strain>
    </source>
</reference>
<dbReference type="Proteomes" id="UP000013966">
    <property type="component" value="Chromosome 3"/>
</dbReference>